<protein>
    <submittedName>
        <fullName evidence="2">Uncharacterized protein</fullName>
    </submittedName>
</protein>
<dbReference type="EMBL" id="NRJH01000003">
    <property type="protein sequence ID" value="RIY34043.1"/>
    <property type="molecule type" value="Genomic_DNA"/>
</dbReference>
<feature type="chain" id="PRO_5017481075" evidence="1">
    <location>
        <begin position="19"/>
        <end position="203"/>
    </location>
</feature>
<evidence type="ECO:0000313" key="2">
    <source>
        <dbReference type="EMBL" id="RIY34043.1"/>
    </source>
</evidence>
<dbReference type="RefSeq" id="WP_119496267.1">
    <property type="nucleotide sequence ID" value="NZ_NRJH01000003.1"/>
</dbReference>
<organism evidence="2 3">
    <name type="scientific">Psittacicella melopsittaci</name>
    <dbReference type="NCBI Taxonomy" id="2028576"/>
    <lineage>
        <taxon>Bacteria</taxon>
        <taxon>Pseudomonadati</taxon>
        <taxon>Pseudomonadota</taxon>
        <taxon>Gammaproteobacteria</taxon>
        <taxon>Pasteurellales</taxon>
        <taxon>Psittacicellaceae</taxon>
        <taxon>Psittacicella</taxon>
    </lineage>
</organism>
<dbReference type="AlphaFoldDB" id="A0A3A1Y6Y6"/>
<accession>A0A3A1Y6Y6</accession>
<gene>
    <name evidence="2" type="ORF">CJP74_00240</name>
</gene>
<dbReference type="Proteomes" id="UP000266258">
    <property type="component" value="Unassembled WGS sequence"/>
</dbReference>
<reference evidence="2 3" key="1">
    <citation type="submission" date="2017-08" db="EMBL/GenBank/DDBJ databases">
        <title>Reclassification of Bisgaard taxon 37 and 44.</title>
        <authorList>
            <person name="Christensen H."/>
        </authorList>
    </citation>
    <scope>NUCLEOTIDE SEQUENCE [LARGE SCALE GENOMIC DNA]</scope>
    <source>
        <strain evidence="2 3">B96_4</strain>
    </source>
</reference>
<dbReference type="OrthoDB" id="5676422at2"/>
<evidence type="ECO:0000313" key="3">
    <source>
        <dbReference type="Proteomes" id="UP000266258"/>
    </source>
</evidence>
<proteinExistence type="predicted"/>
<keyword evidence="3" id="KW-1185">Reference proteome</keyword>
<evidence type="ECO:0000256" key="1">
    <source>
        <dbReference type="SAM" id="SignalP"/>
    </source>
</evidence>
<feature type="signal peptide" evidence="1">
    <location>
        <begin position="1"/>
        <end position="18"/>
    </location>
</feature>
<comment type="caution">
    <text evidence="2">The sequence shown here is derived from an EMBL/GenBank/DDBJ whole genome shotgun (WGS) entry which is preliminary data.</text>
</comment>
<name>A0A3A1Y6Y6_9GAMM</name>
<keyword evidence="1" id="KW-0732">Signal</keyword>
<sequence length="203" mass="23410">MYKSIFSLALGVVLLAPAYSKTTLTNNDLKRFNQIYQTYGKQWLAGYRELLTKNISPGTGARPVVNSRTMVNEVVISFYRTINANKRPQLKQSKYTFPAFNDFTFAQQVCRIAQKSPAQMTKLEKSNFVAKKFCEYTTFYYGLFVADFKSEQVNSLNALASRKFFTQQQWQSLTRGRYGFSYRPLKTSDLHSTRLGKYVIALK</sequence>